<evidence type="ECO:0000313" key="1">
    <source>
        <dbReference type="EMBL" id="EFV29539.1"/>
    </source>
</evidence>
<accession>E5WZZ0</accession>
<dbReference type="HOGENOM" id="CLU_129803_0_0_10"/>
<evidence type="ECO:0000313" key="2">
    <source>
        <dbReference type="Proteomes" id="UP000003246"/>
    </source>
</evidence>
<gene>
    <name evidence="1" type="ORF">HMPREF1016_02246</name>
</gene>
<sequence length="106" mass="12219">MGYMNRPQGYIIAPHVHNLVTRKVELTQEVLIVKRGKIRVDFYDDMQAYLESRIITAGDIILLAHGGHGFEILEQAEIIEVKQGPYCGERDKIRFQPVDRDKVIIK</sequence>
<evidence type="ECO:0008006" key="3">
    <source>
        <dbReference type="Google" id="ProtNLM"/>
    </source>
</evidence>
<organism evidence="1 2">
    <name type="scientific">Bacteroides eggerthii 1_2_48FAA</name>
    <dbReference type="NCBI Taxonomy" id="665953"/>
    <lineage>
        <taxon>Bacteria</taxon>
        <taxon>Pseudomonadati</taxon>
        <taxon>Bacteroidota</taxon>
        <taxon>Bacteroidia</taxon>
        <taxon>Bacteroidales</taxon>
        <taxon>Bacteroidaceae</taxon>
        <taxon>Bacteroides</taxon>
    </lineage>
</organism>
<comment type="caution">
    <text evidence="1">The sequence shown here is derived from an EMBL/GenBank/DDBJ whole genome shotgun (WGS) entry which is preliminary data.</text>
</comment>
<dbReference type="SUPFAM" id="SSF51182">
    <property type="entry name" value="RmlC-like cupins"/>
    <property type="match status" value="1"/>
</dbReference>
<reference evidence="1 2" key="1">
    <citation type="submission" date="2010-10" db="EMBL/GenBank/DDBJ databases">
        <title>The Genome Sequence of Bacteroides eggerthii strain 1_2_48FAA.</title>
        <authorList>
            <consortium name="The Broad Institute Genome Sequencing Platform"/>
            <person name="Ward D."/>
            <person name="Earl A."/>
            <person name="Feldgarden M."/>
            <person name="Young S.K."/>
            <person name="Gargeya S."/>
            <person name="Zeng Q."/>
            <person name="Alvarado L."/>
            <person name="Berlin A."/>
            <person name="Bochicchio J."/>
            <person name="Chapman S.B."/>
            <person name="Chen Z."/>
            <person name="Freedman E."/>
            <person name="Gellesch M."/>
            <person name="Goldberg J."/>
            <person name="Griggs A."/>
            <person name="Gujja S."/>
            <person name="Heilman E."/>
            <person name="Heiman D."/>
            <person name="Howarth C."/>
            <person name="Mehta T."/>
            <person name="Neiman D."/>
            <person name="Pearson M."/>
            <person name="Roberts A."/>
            <person name="Saif S."/>
            <person name="Shea T."/>
            <person name="Shenoy N."/>
            <person name="Sisk P."/>
            <person name="Stolte C."/>
            <person name="Sykes S."/>
            <person name="White J."/>
            <person name="Yandava C."/>
            <person name="Allen-Vercoe E."/>
            <person name="Ambrose C."/>
            <person name="Strauss J."/>
            <person name="Daigneault M."/>
            <person name="Haas B."/>
            <person name="Nusbaum C."/>
            <person name="Birren B."/>
        </authorList>
    </citation>
    <scope>NUCLEOTIDE SEQUENCE [LARGE SCALE GENOMIC DNA]</scope>
    <source>
        <strain evidence="1 2">1_2_48FAA</strain>
    </source>
</reference>
<name>E5WZZ0_9BACE</name>
<dbReference type="AlphaFoldDB" id="E5WZZ0"/>
<proteinExistence type="predicted"/>
<protein>
    <recommendedName>
        <fullName evidence="3">Mannose-6-phosphate isomerase</fullName>
    </recommendedName>
</protein>
<dbReference type="Proteomes" id="UP000003246">
    <property type="component" value="Unassembled WGS sequence"/>
</dbReference>
<dbReference type="EMBL" id="ACWG01000028">
    <property type="protein sequence ID" value="EFV29539.1"/>
    <property type="molecule type" value="Genomic_DNA"/>
</dbReference>
<dbReference type="InterPro" id="IPR011051">
    <property type="entry name" value="RmlC_Cupin_sf"/>
</dbReference>